<reference evidence="6" key="2">
    <citation type="submission" date="2025-08" db="UniProtKB">
        <authorList>
            <consortium name="RefSeq"/>
        </authorList>
    </citation>
    <scope>IDENTIFICATION</scope>
    <source>
        <tissue evidence="6">Leaf</tissue>
    </source>
</reference>
<feature type="compositionally biased region" description="Basic and acidic residues" evidence="3">
    <location>
        <begin position="110"/>
        <end position="127"/>
    </location>
</feature>
<sequence>MSSTQNAPIHQDEGLVENNGIGVDVSPINPEGVPNVEPIDISSHNALNTNAGTDLVRNAHREARPDGQRTRGMEEGGVSLQVIFEMLQVQQVSIAQLQSKNRTPNTVEPVNRRPVEPALERPDKSGSETDPTIMKILEELAKRIDTIEKNIEEIDKKVETYNSMVDQIPGAPPILEGLDSKKFVQRPFPSSAAPKPISKKFHMPEIPKYNGTTDPNEHVTSYTCAIKGNDLEDDEVESVLLKKFGETLSKDSFVKAHTEAIKIAMKKLDLFKTIDRIKNKSVKAVRKILNVTNDYTEEEEAKVYEENKWAFEENVMNLLISLCL</sequence>
<keyword evidence="5" id="KW-1185">Reference proteome</keyword>
<feature type="domain" description="SKP1 component dimerisation" evidence="4">
    <location>
        <begin position="275"/>
        <end position="310"/>
    </location>
</feature>
<evidence type="ECO:0000259" key="4">
    <source>
        <dbReference type="Pfam" id="PF01466"/>
    </source>
</evidence>
<feature type="region of interest" description="Disordered" evidence="3">
    <location>
        <begin position="100"/>
        <end position="130"/>
    </location>
</feature>
<keyword evidence="2" id="KW-0175">Coiled coil</keyword>
<comment type="pathway">
    <text evidence="1">Protein modification; protein ubiquitination.</text>
</comment>
<dbReference type="PANTHER" id="PTHR33223:SF11">
    <property type="entry name" value="ELEMENT PROTEIN, PUTATIVE-RELATED"/>
    <property type="match status" value="1"/>
</dbReference>
<dbReference type="STRING" id="4096.A0A1U7XHX3"/>
<feature type="coiled-coil region" evidence="2">
    <location>
        <begin position="137"/>
        <end position="164"/>
    </location>
</feature>
<dbReference type="Proteomes" id="UP000189701">
    <property type="component" value="Unplaced"/>
</dbReference>
<evidence type="ECO:0000313" key="5">
    <source>
        <dbReference type="Proteomes" id="UP000189701"/>
    </source>
</evidence>
<dbReference type="Gene3D" id="3.30.710.10">
    <property type="entry name" value="Potassium Channel Kv1.1, Chain A"/>
    <property type="match status" value="1"/>
</dbReference>
<evidence type="ECO:0000313" key="6">
    <source>
        <dbReference type="RefSeq" id="XP_009786539.1"/>
    </source>
</evidence>
<dbReference type="Pfam" id="PF01466">
    <property type="entry name" value="Skp1"/>
    <property type="match status" value="1"/>
</dbReference>
<evidence type="ECO:0000256" key="3">
    <source>
        <dbReference type="SAM" id="MobiDB-lite"/>
    </source>
</evidence>
<gene>
    <name evidence="6" type="primary">LOC104234641</name>
</gene>
<dbReference type="PANTHER" id="PTHR33223">
    <property type="entry name" value="CCHC-TYPE DOMAIN-CONTAINING PROTEIN"/>
    <property type="match status" value="1"/>
</dbReference>
<accession>A0A1U7XHX3</accession>
<dbReference type="AlphaFoldDB" id="A0A1U7XHX3"/>
<evidence type="ECO:0000256" key="2">
    <source>
        <dbReference type="SAM" id="Coils"/>
    </source>
</evidence>
<feature type="region of interest" description="Disordered" evidence="3">
    <location>
        <begin position="1"/>
        <end position="20"/>
    </location>
</feature>
<dbReference type="GO" id="GO:0006511">
    <property type="term" value="P:ubiquitin-dependent protein catabolic process"/>
    <property type="evidence" value="ECO:0007669"/>
    <property type="project" value="InterPro"/>
</dbReference>
<reference evidence="5" key="1">
    <citation type="journal article" date="2013" name="Genome Biol.">
        <title>Reference genomes and transcriptomes of Nicotiana sylvestris and Nicotiana tomentosiformis.</title>
        <authorList>
            <person name="Sierro N."/>
            <person name="Battey J.N."/>
            <person name="Ouadi S."/>
            <person name="Bovet L."/>
            <person name="Goepfert S."/>
            <person name="Bakaher N."/>
            <person name="Peitsch M.C."/>
            <person name="Ivanov N.V."/>
        </authorList>
    </citation>
    <scope>NUCLEOTIDE SEQUENCE [LARGE SCALE GENOMIC DNA]</scope>
</reference>
<name>A0A1U7XHX3_NICSY</name>
<evidence type="ECO:0000256" key="1">
    <source>
        <dbReference type="ARBA" id="ARBA00004906"/>
    </source>
</evidence>
<organism evidence="5 6">
    <name type="scientific">Nicotiana sylvestris</name>
    <name type="common">Wood tobacco</name>
    <name type="synonym">South American tobacco</name>
    <dbReference type="NCBI Taxonomy" id="4096"/>
    <lineage>
        <taxon>Eukaryota</taxon>
        <taxon>Viridiplantae</taxon>
        <taxon>Streptophyta</taxon>
        <taxon>Embryophyta</taxon>
        <taxon>Tracheophyta</taxon>
        <taxon>Spermatophyta</taxon>
        <taxon>Magnoliopsida</taxon>
        <taxon>eudicotyledons</taxon>
        <taxon>Gunneridae</taxon>
        <taxon>Pentapetalae</taxon>
        <taxon>asterids</taxon>
        <taxon>lamiids</taxon>
        <taxon>Solanales</taxon>
        <taxon>Solanaceae</taxon>
        <taxon>Nicotianoideae</taxon>
        <taxon>Nicotianeae</taxon>
        <taxon>Nicotiana</taxon>
    </lineage>
</organism>
<dbReference type="InterPro" id="IPR036296">
    <property type="entry name" value="SKP1-like_dim_sf"/>
</dbReference>
<protein>
    <submittedName>
        <fullName evidence="6">Uncharacterized protein LOC104234641</fullName>
    </submittedName>
</protein>
<dbReference type="InterPro" id="IPR016072">
    <property type="entry name" value="Skp1_comp_dimer"/>
</dbReference>
<dbReference type="RefSeq" id="XP_009786539.1">
    <property type="nucleotide sequence ID" value="XM_009788237.1"/>
</dbReference>
<proteinExistence type="predicted"/>
<dbReference type="InterPro" id="IPR011333">
    <property type="entry name" value="SKP1/BTB/POZ_sf"/>
</dbReference>
<dbReference type="SUPFAM" id="SSF81382">
    <property type="entry name" value="Skp1 dimerisation domain-like"/>
    <property type="match status" value="1"/>
</dbReference>